<evidence type="ECO:0000256" key="1">
    <source>
        <dbReference type="SAM" id="Phobius"/>
    </source>
</evidence>
<evidence type="ECO:0008006" key="4">
    <source>
        <dbReference type="Google" id="ProtNLM"/>
    </source>
</evidence>
<sequence>MDVLVYYLILIVLPIMTCGLFLLIAIIIINRFRYDLLRPKLKAAKNEIDNFLTNIIFTPFEETHFKAEIEQFKKVIPFEKKWCKKLILNEIIFLKSNLKGDVTQTFQFLYEQFGLFDYTKKLIKSRRFYLKCLGMFQLQSLEYKKGISYITPLLYHKNRSVKSSAFLSLISLNPNKLETLIDFSPQIGIADEINIMDILHQKKTKIPDNLKEWIKSDNLSVVKLGIKLMVFYNYTNDNETILKLLRHSDHSVRREAIIATNFLYIYEAEPELIEQFKQEDTQNKLEIFNTLSGIGMKDSEHFIAQLFKKKTDENIKLEAAYCLYKINPNYFDKHFLDNEDVQKMVKHIKTPYL</sequence>
<protein>
    <recommendedName>
        <fullName evidence="4">HEAT repeat domain-containing protein</fullName>
    </recommendedName>
</protein>
<dbReference type="AlphaFoldDB" id="A0A2W7ULC0"/>
<proteinExistence type="predicted"/>
<reference evidence="2 3" key="1">
    <citation type="submission" date="2018-06" db="EMBL/GenBank/DDBJ databases">
        <title>Flavobacterium sp IMCC34762, genome.</title>
        <authorList>
            <person name="Joung Y."/>
            <person name="Cho J."/>
            <person name="Song J."/>
        </authorList>
    </citation>
    <scope>NUCLEOTIDE SEQUENCE [LARGE SCALE GENOMIC DNA]</scope>
    <source>
        <strain evidence="2 3">IMCC34762</strain>
    </source>
</reference>
<keyword evidence="3" id="KW-1185">Reference proteome</keyword>
<dbReference type="RefSeq" id="WP_111409220.1">
    <property type="nucleotide sequence ID" value="NZ_QKXH01000003.1"/>
</dbReference>
<dbReference type="OrthoDB" id="1374083at2"/>
<dbReference type="InterPro" id="IPR016024">
    <property type="entry name" value="ARM-type_fold"/>
</dbReference>
<dbReference type="Proteomes" id="UP000249177">
    <property type="component" value="Unassembled WGS sequence"/>
</dbReference>
<gene>
    <name evidence="2" type="ORF">DOS84_06050</name>
</gene>
<accession>A0A2W7ULC0</accession>
<keyword evidence="1" id="KW-0812">Transmembrane</keyword>
<evidence type="ECO:0000313" key="2">
    <source>
        <dbReference type="EMBL" id="PZX94185.1"/>
    </source>
</evidence>
<name>A0A2W7ULC0_9FLAO</name>
<dbReference type="InterPro" id="IPR011989">
    <property type="entry name" value="ARM-like"/>
</dbReference>
<dbReference type="SUPFAM" id="SSF48371">
    <property type="entry name" value="ARM repeat"/>
    <property type="match status" value="1"/>
</dbReference>
<feature type="transmembrane region" description="Helical" evidence="1">
    <location>
        <begin position="6"/>
        <end position="29"/>
    </location>
</feature>
<organism evidence="2 3">
    <name type="scientific">Flavobacterium aquariorum</name>
    <dbReference type="NCBI Taxonomy" id="2217670"/>
    <lineage>
        <taxon>Bacteria</taxon>
        <taxon>Pseudomonadati</taxon>
        <taxon>Bacteroidota</taxon>
        <taxon>Flavobacteriia</taxon>
        <taxon>Flavobacteriales</taxon>
        <taxon>Flavobacteriaceae</taxon>
        <taxon>Flavobacterium</taxon>
    </lineage>
</organism>
<evidence type="ECO:0000313" key="3">
    <source>
        <dbReference type="Proteomes" id="UP000249177"/>
    </source>
</evidence>
<dbReference type="Gene3D" id="1.25.10.10">
    <property type="entry name" value="Leucine-rich Repeat Variant"/>
    <property type="match status" value="1"/>
</dbReference>
<keyword evidence="1" id="KW-1133">Transmembrane helix</keyword>
<keyword evidence="1" id="KW-0472">Membrane</keyword>
<dbReference type="EMBL" id="QKXH01000003">
    <property type="protein sequence ID" value="PZX94185.1"/>
    <property type="molecule type" value="Genomic_DNA"/>
</dbReference>
<comment type="caution">
    <text evidence="2">The sequence shown here is derived from an EMBL/GenBank/DDBJ whole genome shotgun (WGS) entry which is preliminary data.</text>
</comment>